<keyword evidence="2" id="KW-1185">Reference proteome</keyword>
<comment type="caution">
    <text evidence="1">The sequence shown here is derived from an EMBL/GenBank/DDBJ whole genome shotgun (WGS) entry which is preliminary data.</text>
</comment>
<sequence length="61" mass="6952">MIASKRVAVTESVWAELSDLRRPGETFSQLLEEMIEREKKARLIAHLKTIADEGDFVELPP</sequence>
<name>A0ABT5X8R3_9EURY</name>
<dbReference type="Proteomes" id="UP001220010">
    <property type="component" value="Unassembled WGS sequence"/>
</dbReference>
<accession>A0ABT5X8R3</accession>
<reference evidence="1 2" key="1">
    <citation type="submission" date="2023-03" db="EMBL/GenBank/DDBJ databases">
        <title>WGS of Methanotrichaceae archaeon Mx.</title>
        <authorList>
            <person name="Sorokin D.Y."/>
            <person name="Merkel A.Y."/>
        </authorList>
    </citation>
    <scope>NUCLEOTIDE SEQUENCE [LARGE SCALE GENOMIC DNA]</scope>
    <source>
        <strain evidence="1 2">Mx</strain>
    </source>
</reference>
<organism evidence="1 2">
    <name type="scientific">Candidatus Methanocrinis natronophilus</name>
    <dbReference type="NCBI Taxonomy" id="3033396"/>
    <lineage>
        <taxon>Archaea</taxon>
        <taxon>Methanobacteriati</taxon>
        <taxon>Methanobacteriota</taxon>
        <taxon>Stenosarchaea group</taxon>
        <taxon>Methanomicrobia</taxon>
        <taxon>Methanotrichales</taxon>
        <taxon>Methanotrichaceae</taxon>
        <taxon>Methanocrinis</taxon>
    </lineage>
</organism>
<evidence type="ECO:0000313" key="1">
    <source>
        <dbReference type="EMBL" id="MDF0591077.1"/>
    </source>
</evidence>
<evidence type="ECO:0008006" key="3">
    <source>
        <dbReference type="Google" id="ProtNLM"/>
    </source>
</evidence>
<dbReference type="RefSeq" id="WP_316966820.1">
    <property type="nucleotide sequence ID" value="NZ_JARFPK010000026.1"/>
</dbReference>
<proteinExistence type="predicted"/>
<gene>
    <name evidence="1" type="ORF">P0O15_07835</name>
</gene>
<protein>
    <recommendedName>
        <fullName evidence="3">Antitoxin</fullName>
    </recommendedName>
</protein>
<dbReference type="EMBL" id="JARFPK010000026">
    <property type="protein sequence ID" value="MDF0591077.1"/>
    <property type="molecule type" value="Genomic_DNA"/>
</dbReference>
<evidence type="ECO:0000313" key="2">
    <source>
        <dbReference type="Proteomes" id="UP001220010"/>
    </source>
</evidence>